<dbReference type="Proteomes" id="UP000654370">
    <property type="component" value="Unassembled WGS sequence"/>
</dbReference>
<dbReference type="PANTHER" id="PTHR47808:SF2">
    <property type="entry name" value="LEM DOMAIN-CONTAINING PROTEIN 2"/>
    <property type="match status" value="1"/>
</dbReference>
<dbReference type="GO" id="GO:0005783">
    <property type="term" value="C:endoplasmic reticulum"/>
    <property type="evidence" value="ECO:0007669"/>
    <property type="project" value="TreeGrafter"/>
</dbReference>
<dbReference type="GO" id="GO:0005637">
    <property type="term" value="C:nuclear inner membrane"/>
    <property type="evidence" value="ECO:0007669"/>
    <property type="project" value="InterPro"/>
</dbReference>
<dbReference type="GO" id="GO:0003682">
    <property type="term" value="F:chromatin binding"/>
    <property type="evidence" value="ECO:0007669"/>
    <property type="project" value="InterPro"/>
</dbReference>
<evidence type="ECO:0000256" key="1">
    <source>
        <dbReference type="SAM" id="MobiDB-lite"/>
    </source>
</evidence>
<dbReference type="InterPro" id="IPR025856">
    <property type="entry name" value="HeH/LEM_domain"/>
</dbReference>
<accession>A0A8H7PF71</accession>
<dbReference type="OrthoDB" id="2503928at2759"/>
<feature type="compositionally biased region" description="Basic and acidic residues" evidence="1">
    <location>
        <begin position="153"/>
        <end position="181"/>
    </location>
</feature>
<protein>
    <recommendedName>
        <fullName evidence="3">HeH/LEM domain-containing protein</fullName>
    </recommendedName>
</protein>
<evidence type="ECO:0000259" key="3">
    <source>
        <dbReference type="Pfam" id="PF12949"/>
    </source>
</evidence>
<dbReference type="GO" id="GO:0071763">
    <property type="term" value="P:nuclear membrane organization"/>
    <property type="evidence" value="ECO:0007669"/>
    <property type="project" value="TreeGrafter"/>
</dbReference>
<dbReference type="CDD" id="cd12935">
    <property type="entry name" value="LEM_like"/>
    <property type="match status" value="1"/>
</dbReference>
<keyword evidence="2" id="KW-0472">Membrane</keyword>
<feature type="transmembrane region" description="Helical" evidence="2">
    <location>
        <begin position="413"/>
        <end position="435"/>
    </location>
</feature>
<feature type="domain" description="HeH/LEM" evidence="3">
    <location>
        <begin position="14"/>
        <end position="48"/>
    </location>
</feature>
<feature type="region of interest" description="Disordered" evidence="1">
    <location>
        <begin position="61"/>
        <end position="340"/>
    </location>
</feature>
<organism evidence="4 5">
    <name type="scientific">Mortierella isabellina</name>
    <name type="common">Filamentous fungus</name>
    <name type="synonym">Umbelopsis isabellina</name>
    <dbReference type="NCBI Taxonomy" id="91625"/>
    <lineage>
        <taxon>Eukaryota</taxon>
        <taxon>Fungi</taxon>
        <taxon>Fungi incertae sedis</taxon>
        <taxon>Mucoromycota</taxon>
        <taxon>Mucoromycotina</taxon>
        <taxon>Umbelopsidomycetes</taxon>
        <taxon>Umbelopsidales</taxon>
        <taxon>Umbelopsidaceae</taxon>
        <taxon>Umbelopsis</taxon>
    </lineage>
</organism>
<gene>
    <name evidence="4" type="ORF">INT43_000150</name>
</gene>
<keyword evidence="2" id="KW-1133">Transmembrane helix</keyword>
<dbReference type="AlphaFoldDB" id="A0A8H7PF71"/>
<name>A0A8H7PF71_MORIS</name>
<dbReference type="GO" id="GO:0034399">
    <property type="term" value="C:nuclear periphery"/>
    <property type="evidence" value="ECO:0007669"/>
    <property type="project" value="TreeGrafter"/>
</dbReference>
<feature type="compositionally biased region" description="Polar residues" evidence="1">
    <location>
        <begin position="63"/>
        <end position="83"/>
    </location>
</feature>
<dbReference type="EMBL" id="JAEPQZ010000016">
    <property type="protein sequence ID" value="KAG2172803.1"/>
    <property type="molecule type" value="Genomic_DNA"/>
</dbReference>
<keyword evidence="2" id="KW-0812">Transmembrane</keyword>
<reference evidence="4" key="1">
    <citation type="submission" date="2020-12" db="EMBL/GenBank/DDBJ databases">
        <title>Metabolic potential, ecology and presence of endohyphal bacteria is reflected in genomic diversity of Mucoromycotina.</title>
        <authorList>
            <person name="Muszewska A."/>
            <person name="Okrasinska A."/>
            <person name="Steczkiewicz K."/>
            <person name="Drgas O."/>
            <person name="Orlowska M."/>
            <person name="Perlinska-Lenart U."/>
            <person name="Aleksandrzak-Piekarczyk T."/>
            <person name="Szatraj K."/>
            <person name="Zielenkiewicz U."/>
            <person name="Pilsyk S."/>
            <person name="Malc E."/>
            <person name="Mieczkowski P."/>
            <person name="Kruszewska J.S."/>
            <person name="Biernat P."/>
            <person name="Pawlowska J."/>
        </authorList>
    </citation>
    <scope>NUCLEOTIDE SEQUENCE</scope>
    <source>
        <strain evidence="4">WA0000067209</strain>
    </source>
</reference>
<proteinExistence type="predicted"/>
<dbReference type="PANTHER" id="PTHR47808">
    <property type="entry name" value="INNER NUCLEAR MEMBRANE PROTEIN HEH2-RELATED"/>
    <property type="match status" value="1"/>
</dbReference>
<evidence type="ECO:0000313" key="4">
    <source>
        <dbReference type="EMBL" id="KAG2172803.1"/>
    </source>
</evidence>
<feature type="compositionally biased region" description="Low complexity" evidence="1">
    <location>
        <begin position="272"/>
        <end position="284"/>
    </location>
</feature>
<evidence type="ECO:0000313" key="5">
    <source>
        <dbReference type="Proteomes" id="UP000654370"/>
    </source>
</evidence>
<sequence>MEDDLFYLEPDFMPSTLRAVDLRSLLLQHNVAYPMRATKPELVAIFKERITANAQEIIEKHQSANSRPTFALPQENTADTWSSGDEAPSDLIQPKSKVNEDIPTSPQKRVKEVTAASPKRQRRTKKLPIPEPVLSTPPQEEQKMLEEPLVEQNESKASEEAEKEQEGHDVSLTESDKKETFAKPAKPAPRKAKIKKPRADRSWIKPKAIHSGLTSDSDSDVGDRQKGRRRPTPKEKASSFHNFMNKGLLGLPESPNPSQENKAEPEPEPEQMEQSQVEPAVQEQEQVENHAPVQQQEQPKDTIQDTEPTSPSSPQPDNLRRSLRIRRANSSKDGNLFYDPTMELSQTEGITQEMEASENKPIIEELLTTTYETVLTEAEADDEAEPSAIALAKGKQRIKKYKQKKTKKPSPRLCQLIGLIVAGFAFWYFVSAITLPKSDKPLSEPVPTHSDL</sequence>
<dbReference type="Pfam" id="PF12949">
    <property type="entry name" value="HeH"/>
    <property type="match status" value="1"/>
</dbReference>
<feature type="compositionally biased region" description="Polar residues" evidence="1">
    <location>
        <begin position="305"/>
        <end position="316"/>
    </location>
</feature>
<keyword evidence="5" id="KW-1185">Reference proteome</keyword>
<dbReference type="InterPro" id="IPR044780">
    <property type="entry name" value="Heh2/Src1"/>
</dbReference>
<evidence type="ECO:0000256" key="2">
    <source>
        <dbReference type="SAM" id="Phobius"/>
    </source>
</evidence>
<comment type="caution">
    <text evidence="4">The sequence shown here is derived from an EMBL/GenBank/DDBJ whole genome shotgun (WGS) entry which is preliminary data.</text>
</comment>